<evidence type="ECO:0000256" key="5">
    <source>
        <dbReference type="SAM" id="SignalP"/>
    </source>
</evidence>
<keyword evidence="4" id="KW-1015">Disulfide bond</keyword>
<sequence length="83" mass="8740">MHFTKVLTSALLFTLSSVAIAAPNPDPLEGRISELERRTEELVARAGWTCSIGGDVACQAKCVGLGKSGGFCNDENVCTCHQG</sequence>
<dbReference type="InterPro" id="IPR001542">
    <property type="entry name" value="Defensin_invertebrate/fungal"/>
</dbReference>
<dbReference type="GO" id="GO:0006959">
    <property type="term" value="P:humoral immune response"/>
    <property type="evidence" value="ECO:0007669"/>
    <property type="project" value="TreeGrafter"/>
</dbReference>
<dbReference type="PANTHER" id="PTHR13645">
    <property type="entry name" value="DEFENSIN"/>
    <property type="match status" value="1"/>
</dbReference>
<protein>
    <recommendedName>
        <fullName evidence="6">Invertebrate defensins family profile domain-containing protein</fullName>
    </recommendedName>
</protein>
<evidence type="ECO:0000259" key="6">
    <source>
        <dbReference type="PROSITE" id="PS51378"/>
    </source>
</evidence>
<name>A0A4S3JTP0_9EURO</name>
<dbReference type="Proteomes" id="UP000308092">
    <property type="component" value="Unassembled WGS sequence"/>
</dbReference>
<keyword evidence="5" id="KW-0732">Signal</keyword>
<dbReference type="AlphaFoldDB" id="A0A4S3JTP0"/>
<dbReference type="PROSITE" id="PS51378">
    <property type="entry name" value="INVERT_DEFENSINS"/>
    <property type="match status" value="1"/>
</dbReference>
<evidence type="ECO:0000256" key="1">
    <source>
        <dbReference type="ARBA" id="ARBA00004613"/>
    </source>
</evidence>
<evidence type="ECO:0000313" key="7">
    <source>
        <dbReference type="EMBL" id="THC98617.1"/>
    </source>
</evidence>
<accession>A0A4S3JTP0</accession>
<comment type="subcellular location">
    <subcellularLocation>
        <location evidence="1">Secreted</location>
    </subcellularLocation>
</comment>
<proteinExistence type="inferred from homology"/>
<organism evidence="7 8">
    <name type="scientific">Aspergillus tanneri</name>
    <dbReference type="NCBI Taxonomy" id="1220188"/>
    <lineage>
        <taxon>Eukaryota</taxon>
        <taxon>Fungi</taxon>
        <taxon>Dikarya</taxon>
        <taxon>Ascomycota</taxon>
        <taxon>Pezizomycotina</taxon>
        <taxon>Eurotiomycetes</taxon>
        <taxon>Eurotiomycetidae</taxon>
        <taxon>Eurotiales</taxon>
        <taxon>Aspergillaceae</taxon>
        <taxon>Aspergillus</taxon>
        <taxon>Aspergillus subgen. Circumdati</taxon>
    </lineage>
</organism>
<feature type="chain" id="PRO_5020560959" description="Invertebrate defensins family profile domain-containing protein" evidence="5">
    <location>
        <begin position="22"/>
        <end position="83"/>
    </location>
</feature>
<dbReference type="GO" id="GO:0005576">
    <property type="term" value="C:extracellular region"/>
    <property type="evidence" value="ECO:0007669"/>
    <property type="project" value="UniProtKB-SubCell"/>
</dbReference>
<comment type="similarity">
    <text evidence="2">Belongs to the invertebrate defensin family.</text>
</comment>
<dbReference type="Pfam" id="PF01097">
    <property type="entry name" value="Defensin_2"/>
    <property type="match status" value="1"/>
</dbReference>
<reference evidence="7 8" key="1">
    <citation type="submission" date="2019-03" db="EMBL/GenBank/DDBJ databases">
        <title>The genome sequence of a newly discovered highly antifungal drug resistant Aspergillus species, Aspergillus tanneri NIH 1004.</title>
        <authorList>
            <person name="Mounaud S."/>
            <person name="Singh I."/>
            <person name="Joardar V."/>
            <person name="Pakala S."/>
            <person name="Pakala S."/>
            <person name="Venepally P."/>
            <person name="Hoover J."/>
            <person name="Nierman W."/>
            <person name="Chung J."/>
            <person name="Losada L."/>
        </authorList>
    </citation>
    <scope>NUCLEOTIDE SEQUENCE [LARGE SCALE GENOMIC DNA]</scope>
    <source>
        <strain evidence="7 8">NIH1004</strain>
    </source>
</reference>
<dbReference type="SUPFAM" id="SSF57095">
    <property type="entry name" value="Scorpion toxin-like"/>
    <property type="match status" value="1"/>
</dbReference>
<dbReference type="Gene3D" id="3.30.30.10">
    <property type="entry name" value="Knottin, scorpion toxin-like"/>
    <property type="match status" value="1"/>
</dbReference>
<evidence type="ECO:0000256" key="3">
    <source>
        <dbReference type="ARBA" id="ARBA00022525"/>
    </source>
</evidence>
<evidence type="ECO:0000256" key="2">
    <source>
        <dbReference type="ARBA" id="ARBA00007085"/>
    </source>
</evidence>
<keyword evidence="3" id="KW-0964">Secreted</keyword>
<dbReference type="EMBL" id="SOSA01000039">
    <property type="protein sequence ID" value="THC98617.1"/>
    <property type="molecule type" value="Genomic_DNA"/>
</dbReference>
<dbReference type="VEuPathDB" id="FungiDB:EYZ11_001895"/>
<feature type="signal peptide" evidence="5">
    <location>
        <begin position="1"/>
        <end position="21"/>
    </location>
</feature>
<comment type="caution">
    <text evidence="7">The sequence shown here is derived from an EMBL/GenBank/DDBJ whole genome shotgun (WGS) entry which is preliminary data.</text>
</comment>
<evidence type="ECO:0000256" key="4">
    <source>
        <dbReference type="ARBA" id="ARBA00023157"/>
    </source>
</evidence>
<keyword evidence="8" id="KW-1185">Reference proteome</keyword>
<dbReference type="InterPro" id="IPR036574">
    <property type="entry name" value="Scorpion_toxin-like_sf"/>
</dbReference>
<dbReference type="GO" id="GO:0042742">
    <property type="term" value="P:defense response to bacterium"/>
    <property type="evidence" value="ECO:0007669"/>
    <property type="project" value="TreeGrafter"/>
</dbReference>
<dbReference type="PANTHER" id="PTHR13645:SF0">
    <property type="entry name" value="DEFENSIN"/>
    <property type="match status" value="1"/>
</dbReference>
<evidence type="ECO:0000313" key="8">
    <source>
        <dbReference type="Proteomes" id="UP000308092"/>
    </source>
</evidence>
<gene>
    <name evidence="7" type="ORF">EYZ11_001895</name>
</gene>
<feature type="domain" description="Invertebrate defensins family profile" evidence="6">
    <location>
        <begin position="47"/>
        <end position="82"/>
    </location>
</feature>